<dbReference type="SUPFAM" id="SSF48690">
    <property type="entry name" value="Epsilon subunit of mitochondrial F1F0-ATP synthase"/>
    <property type="match status" value="1"/>
</dbReference>
<dbReference type="Pfam" id="PF00069">
    <property type="entry name" value="Pkinase"/>
    <property type="match status" value="1"/>
</dbReference>
<dbReference type="InterPro" id="IPR008271">
    <property type="entry name" value="Ser/Thr_kinase_AS"/>
</dbReference>
<dbReference type="CDD" id="cd12153">
    <property type="entry name" value="F1-ATPase_epsilon"/>
    <property type="match status" value="1"/>
</dbReference>
<keyword evidence="2" id="KW-0328">Glycosyltransferase</keyword>
<evidence type="ECO:0000256" key="7">
    <source>
        <dbReference type="PROSITE-ProRule" id="PRU10141"/>
    </source>
</evidence>
<comment type="similarity">
    <text evidence="1">Belongs to the eukaryotic ATPase epsilon family.</text>
</comment>
<dbReference type="InterPro" id="IPR036742">
    <property type="entry name" value="ATP_synth_F1_esu_sf_mt"/>
</dbReference>
<reference evidence="11 12" key="1">
    <citation type="submission" date="2021-05" db="EMBL/GenBank/DDBJ databases">
        <title>Genome Assembly of Synthetic Allotetraploid Brassica napus Reveals Homoeologous Exchanges between Subgenomes.</title>
        <authorList>
            <person name="Davis J.T."/>
        </authorList>
    </citation>
    <scope>NUCLEOTIDE SEQUENCE [LARGE SCALE GENOMIC DNA]</scope>
    <source>
        <strain evidence="12">cv. Da-Ae</strain>
        <tissue evidence="11">Seedling</tissue>
    </source>
</reference>
<dbReference type="PANTHER" id="PTHR24361">
    <property type="entry name" value="MITOGEN-ACTIVATED KINASE KINASE KINASE"/>
    <property type="match status" value="1"/>
</dbReference>
<comment type="similarity">
    <text evidence="8">Belongs to the glycosyltransferase 8 family.</text>
</comment>
<feature type="region of interest" description="Disordered" evidence="9">
    <location>
        <begin position="83"/>
        <end position="104"/>
    </location>
</feature>
<dbReference type="InterPro" id="IPR029044">
    <property type="entry name" value="Nucleotide-diphossugar_trans"/>
</dbReference>
<dbReference type="Gene3D" id="1.10.510.10">
    <property type="entry name" value="Transferase(Phosphotransferase) domain 1"/>
    <property type="match status" value="1"/>
</dbReference>
<dbReference type="InterPro" id="IPR053235">
    <property type="entry name" value="Ser_Thr_kinase"/>
</dbReference>
<keyword evidence="6 7" id="KW-0067">ATP-binding</keyword>
<keyword evidence="12" id="KW-1185">Reference proteome</keyword>
<dbReference type="InterPro" id="IPR002495">
    <property type="entry name" value="Glyco_trans_8"/>
</dbReference>
<dbReference type="EC" id="2.4.1.-" evidence="8"/>
<evidence type="ECO:0000256" key="5">
    <source>
        <dbReference type="ARBA" id="ARBA00022777"/>
    </source>
</evidence>
<gene>
    <name evidence="11" type="ORF">HID58_070476</name>
</gene>
<name>A0ABQ7YYW6_BRANA</name>
<dbReference type="Proteomes" id="UP000824890">
    <property type="component" value="Unassembled WGS sequence"/>
</dbReference>
<evidence type="ECO:0000256" key="1">
    <source>
        <dbReference type="ARBA" id="ARBA00009502"/>
    </source>
</evidence>
<dbReference type="CDD" id="cd06623">
    <property type="entry name" value="PKc_MAPKK_plant_like"/>
    <property type="match status" value="1"/>
</dbReference>
<keyword evidence="5" id="KW-0418">Kinase</keyword>
<evidence type="ECO:0000256" key="3">
    <source>
        <dbReference type="ARBA" id="ARBA00022679"/>
    </source>
</evidence>
<sequence>MGLAQNKRASLCLVANFPRIGAKKKEKRRSEMASTAAVPFWRAAGMTYITYSNICANLVRNCLKEPLKAEALNREKVHFSLSKWAGGKPEKPNPMGNKSGYGSEPGYRGDVEFGYGDEYDDEEENVKLLFWGDCLGRRLGPSFLGRVDDSERLARDFYTILNERDLAPLWDVDLGCRVNGAVETCRGDDEWNYFNFSHPLIAKHLDPEECAWAYGMNVFDLQAWRKTDIKETHHSWLKEMKPIQPPPGVIGPVKNRPRRRPDLSLPLPHRDVSLAVPLPLPPTSGGGSTTSEPKSYSDLVRGNRIGSGAGGTVYRVVHRPTSRVYALKIINGNHDDTVRGQICREIKILRDVNHPNVVKCHEMFDQNGEIQVLLELMDQGSLEGAHISNEQQLSDLSRQILNGLAYLHGRHIVHRDIKPSNLLINSDNNVKIADFGVSRVLAQTLSPCKSSVGTIAYMSPERINTDLNQGMYDGCAGDIWSFGVSVLEFFLGRFPFNVNRLGDWASLMCAICMSKPPEAPATASPEFRHFVSCCLQREPGRRQTAVQLLQHPFVRRGAIQSQNRSPQNLHQLLPPPH</sequence>
<evidence type="ECO:0000256" key="2">
    <source>
        <dbReference type="ARBA" id="ARBA00022676"/>
    </source>
</evidence>
<dbReference type="EMBL" id="JAGKQM010000016">
    <property type="protein sequence ID" value="KAH0873114.1"/>
    <property type="molecule type" value="Genomic_DNA"/>
</dbReference>
<dbReference type="InterPro" id="IPR017441">
    <property type="entry name" value="Protein_kinase_ATP_BS"/>
</dbReference>
<dbReference type="Gene3D" id="3.90.550.10">
    <property type="entry name" value="Spore Coat Polysaccharide Biosynthesis Protein SpsA, Chain A"/>
    <property type="match status" value="1"/>
</dbReference>
<evidence type="ECO:0000256" key="9">
    <source>
        <dbReference type="SAM" id="MobiDB-lite"/>
    </source>
</evidence>
<accession>A0ABQ7YYW6</accession>
<dbReference type="Pfam" id="PF04627">
    <property type="entry name" value="ATP-synt_Eps"/>
    <property type="match status" value="1"/>
</dbReference>
<protein>
    <recommendedName>
        <fullName evidence="8">Hexosyltransferase</fullName>
        <ecNumber evidence="8">2.4.1.-</ecNumber>
    </recommendedName>
</protein>
<dbReference type="SUPFAM" id="SSF56112">
    <property type="entry name" value="Protein kinase-like (PK-like)"/>
    <property type="match status" value="1"/>
</dbReference>
<dbReference type="InterPro" id="IPR006721">
    <property type="entry name" value="ATP_synth_F1_esu_mt"/>
</dbReference>
<dbReference type="PANTHER" id="PTHR24361:SF827">
    <property type="entry name" value="PROTEIN KINASE DOMAIN-CONTAINING PROTEIN"/>
    <property type="match status" value="1"/>
</dbReference>
<keyword evidence="3" id="KW-0808">Transferase</keyword>
<evidence type="ECO:0000256" key="4">
    <source>
        <dbReference type="ARBA" id="ARBA00022741"/>
    </source>
</evidence>
<evidence type="ECO:0000259" key="10">
    <source>
        <dbReference type="PROSITE" id="PS50011"/>
    </source>
</evidence>
<dbReference type="PROSITE" id="PS00108">
    <property type="entry name" value="PROTEIN_KINASE_ST"/>
    <property type="match status" value="1"/>
</dbReference>
<proteinExistence type="inferred from homology"/>
<dbReference type="Gene3D" id="3.30.200.20">
    <property type="entry name" value="Phosphorylase Kinase, domain 1"/>
    <property type="match status" value="1"/>
</dbReference>
<evidence type="ECO:0000313" key="12">
    <source>
        <dbReference type="Proteomes" id="UP000824890"/>
    </source>
</evidence>
<dbReference type="SMART" id="SM00220">
    <property type="entry name" value="S_TKc"/>
    <property type="match status" value="1"/>
</dbReference>
<feature type="region of interest" description="Disordered" evidence="9">
    <location>
        <begin position="246"/>
        <end position="302"/>
    </location>
</feature>
<dbReference type="Gene3D" id="1.10.1620.20">
    <property type="entry name" value="ATP synthase, F1 complex, epsilon subunit superfamily, mitochondrial"/>
    <property type="match status" value="1"/>
</dbReference>
<dbReference type="Pfam" id="PF01501">
    <property type="entry name" value="Glyco_transf_8"/>
    <property type="match status" value="1"/>
</dbReference>
<feature type="binding site" evidence="7">
    <location>
        <position position="328"/>
    </location>
    <ligand>
        <name>ATP</name>
        <dbReference type="ChEBI" id="CHEBI:30616"/>
    </ligand>
</feature>
<evidence type="ECO:0000256" key="6">
    <source>
        <dbReference type="ARBA" id="ARBA00022840"/>
    </source>
</evidence>
<organism evidence="11 12">
    <name type="scientific">Brassica napus</name>
    <name type="common">Rape</name>
    <dbReference type="NCBI Taxonomy" id="3708"/>
    <lineage>
        <taxon>Eukaryota</taxon>
        <taxon>Viridiplantae</taxon>
        <taxon>Streptophyta</taxon>
        <taxon>Embryophyta</taxon>
        <taxon>Tracheophyta</taxon>
        <taxon>Spermatophyta</taxon>
        <taxon>Magnoliopsida</taxon>
        <taxon>eudicotyledons</taxon>
        <taxon>Gunneridae</taxon>
        <taxon>Pentapetalae</taxon>
        <taxon>rosids</taxon>
        <taxon>malvids</taxon>
        <taxon>Brassicales</taxon>
        <taxon>Brassicaceae</taxon>
        <taxon>Brassiceae</taxon>
        <taxon>Brassica</taxon>
    </lineage>
</organism>
<comment type="caution">
    <text evidence="11">The sequence shown here is derived from an EMBL/GenBank/DDBJ whole genome shotgun (WGS) entry which is preliminary data.</text>
</comment>
<evidence type="ECO:0000313" key="11">
    <source>
        <dbReference type="EMBL" id="KAH0873114.1"/>
    </source>
</evidence>
<evidence type="ECO:0000256" key="8">
    <source>
        <dbReference type="RuleBase" id="RU362027"/>
    </source>
</evidence>
<dbReference type="SUPFAM" id="SSF53448">
    <property type="entry name" value="Nucleotide-diphospho-sugar transferases"/>
    <property type="match status" value="1"/>
</dbReference>
<dbReference type="PROSITE" id="PS50011">
    <property type="entry name" value="PROTEIN_KINASE_DOM"/>
    <property type="match status" value="1"/>
</dbReference>
<dbReference type="InterPro" id="IPR000719">
    <property type="entry name" value="Prot_kinase_dom"/>
</dbReference>
<keyword evidence="4 7" id="KW-0547">Nucleotide-binding</keyword>
<feature type="domain" description="Protein kinase" evidence="10">
    <location>
        <begin position="299"/>
        <end position="554"/>
    </location>
</feature>
<dbReference type="InterPro" id="IPR011009">
    <property type="entry name" value="Kinase-like_dom_sf"/>
</dbReference>
<dbReference type="PROSITE" id="PS00107">
    <property type="entry name" value="PROTEIN_KINASE_ATP"/>
    <property type="match status" value="1"/>
</dbReference>